<comment type="caution">
    <text evidence="2">The sequence shown here is derived from an EMBL/GenBank/DDBJ whole genome shotgun (WGS) entry which is preliminary data.</text>
</comment>
<proteinExistence type="predicted"/>
<dbReference type="AlphaFoldDB" id="A0AAD7R519"/>
<name>A0AAD7R519_9TELE</name>
<dbReference type="Proteomes" id="UP001221898">
    <property type="component" value="Unassembled WGS sequence"/>
</dbReference>
<organism evidence="2 3">
    <name type="scientific">Aldrovandia affinis</name>
    <dbReference type="NCBI Taxonomy" id="143900"/>
    <lineage>
        <taxon>Eukaryota</taxon>
        <taxon>Metazoa</taxon>
        <taxon>Chordata</taxon>
        <taxon>Craniata</taxon>
        <taxon>Vertebrata</taxon>
        <taxon>Euteleostomi</taxon>
        <taxon>Actinopterygii</taxon>
        <taxon>Neopterygii</taxon>
        <taxon>Teleostei</taxon>
        <taxon>Notacanthiformes</taxon>
        <taxon>Halosauridae</taxon>
        <taxon>Aldrovandia</taxon>
    </lineage>
</organism>
<feature type="region of interest" description="Disordered" evidence="1">
    <location>
        <begin position="1"/>
        <end position="66"/>
    </location>
</feature>
<evidence type="ECO:0000313" key="3">
    <source>
        <dbReference type="Proteomes" id="UP001221898"/>
    </source>
</evidence>
<feature type="compositionally biased region" description="Acidic residues" evidence="1">
    <location>
        <begin position="44"/>
        <end position="54"/>
    </location>
</feature>
<protein>
    <submittedName>
        <fullName evidence="2">Uncharacterized protein</fullName>
    </submittedName>
</protein>
<gene>
    <name evidence="2" type="ORF">AAFF_G00374200</name>
</gene>
<accession>A0AAD7R519</accession>
<keyword evidence="3" id="KW-1185">Reference proteome</keyword>
<dbReference type="EMBL" id="JAINUG010000669">
    <property type="protein sequence ID" value="KAJ8362430.1"/>
    <property type="molecule type" value="Genomic_DNA"/>
</dbReference>
<sequence length="99" mass="10884">MPPEHAGERRKRGSSPGESRPRRRRKPPGQVELMNRYEVLSNESEMDSETETETETQSPGTPINEFTSILSFDSNLLDQVGGMVSEISPTPPGLVGEGN</sequence>
<reference evidence="2" key="1">
    <citation type="journal article" date="2023" name="Science">
        <title>Genome structures resolve the early diversification of teleost fishes.</title>
        <authorList>
            <person name="Parey E."/>
            <person name="Louis A."/>
            <person name="Montfort J."/>
            <person name="Bouchez O."/>
            <person name="Roques C."/>
            <person name="Iampietro C."/>
            <person name="Lluch J."/>
            <person name="Castinel A."/>
            <person name="Donnadieu C."/>
            <person name="Desvignes T."/>
            <person name="Floi Bucao C."/>
            <person name="Jouanno E."/>
            <person name="Wen M."/>
            <person name="Mejri S."/>
            <person name="Dirks R."/>
            <person name="Jansen H."/>
            <person name="Henkel C."/>
            <person name="Chen W.J."/>
            <person name="Zahm M."/>
            <person name="Cabau C."/>
            <person name="Klopp C."/>
            <person name="Thompson A.W."/>
            <person name="Robinson-Rechavi M."/>
            <person name="Braasch I."/>
            <person name="Lecointre G."/>
            <person name="Bobe J."/>
            <person name="Postlethwait J.H."/>
            <person name="Berthelot C."/>
            <person name="Roest Crollius H."/>
            <person name="Guiguen Y."/>
        </authorList>
    </citation>
    <scope>NUCLEOTIDE SEQUENCE</scope>
    <source>
        <strain evidence="2">NC1722</strain>
    </source>
</reference>
<evidence type="ECO:0000313" key="2">
    <source>
        <dbReference type="EMBL" id="KAJ8362430.1"/>
    </source>
</evidence>
<evidence type="ECO:0000256" key="1">
    <source>
        <dbReference type="SAM" id="MobiDB-lite"/>
    </source>
</evidence>